<comment type="caution">
    <text evidence="3">The sequence shown here is derived from an EMBL/GenBank/DDBJ whole genome shotgun (WGS) entry which is preliminary data.</text>
</comment>
<evidence type="ECO:0000256" key="2">
    <source>
        <dbReference type="SAM" id="Phobius"/>
    </source>
</evidence>
<feature type="transmembrane region" description="Helical" evidence="2">
    <location>
        <begin position="26"/>
        <end position="52"/>
    </location>
</feature>
<gene>
    <name evidence="3" type="ORF">C8J55DRAFT_562215</name>
</gene>
<dbReference type="Proteomes" id="UP001150238">
    <property type="component" value="Unassembled WGS sequence"/>
</dbReference>
<keyword evidence="2" id="KW-0812">Transmembrane</keyword>
<proteinExistence type="predicted"/>
<reference evidence="3" key="2">
    <citation type="journal article" date="2023" name="Proc. Natl. Acad. Sci. U.S.A.">
        <title>A global phylogenomic analysis of the shiitake genus Lentinula.</title>
        <authorList>
            <person name="Sierra-Patev S."/>
            <person name="Min B."/>
            <person name="Naranjo-Ortiz M."/>
            <person name="Looney B."/>
            <person name="Konkel Z."/>
            <person name="Slot J.C."/>
            <person name="Sakamoto Y."/>
            <person name="Steenwyk J.L."/>
            <person name="Rokas A."/>
            <person name="Carro J."/>
            <person name="Camarero S."/>
            <person name="Ferreira P."/>
            <person name="Molpeceres G."/>
            <person name="Ruiz-Duenas F.J."/>
            <person name="Serrano A."/>
            <person name="Henrissat B."/>
            <person name="Drula E."/>
            <person name="Hughes K.W."/>
            <person name="Mata J.L."/>
            <person name="Ishikawa N.K."/>
            <person name="Vargas-Isla R."/>
            <person name="Ushijima S."/>
            <person name="Smith C.A."/>
            <person name="Donoghue J."/>
            <person name="Ahrendt S."/>
            <person name="Andreopoulos W."/>
            <person name="He G."/>
            <person name="LaButti K."/>
            <person name="Lipzen A."/>
            <person name="Ng V."/>
            <person name="Riley R."/>
            <person name="Sandor L."/>
            <person name="Barry K."/>
            <person name="Martinez A.T."/>
            <person name="Xiao Y."/>
            <person name="Gibbons J.G."/>
            <person name="Terashima K."/>
            <person name="Grigoriev I.V."/>
            <person name="Hibbett D."/>
        </authorList>
    </citation>
    <scope>NUCLEOTIDE SEQUENCE</scope>
    <source>
        <strain evidence="3">Sp2 HRB7682 ss15</strain>
    </source>
</reference>
<keyword evidence="2" id="KW-1133">Transmembrane helix</keyword>
<name>A0A9W9DKN2_9AGAR</name>
<organism evidence="3 4">
    <name type="scientific">Lentinula lateritia</name>
    <dbReference type="NCBI Taxonomy" id="40482"/>
    <lineage>
        <taxon>Eukaryota</taxon>
        <taxon>Fungi</taxon>
        <taxon>Dikarya</taxon>
        <taxon>Basidiomycota</taxon>
        <taxon>Agaricomycotina</taxon>
        <taxon>Agaricomycetes</taxon>
        <taxon>Agaricomycetidae</taxon>
        <taxon>Agaricales</taxon>
        <taxon>Marasmiineae</taxon>
        <taxon>Omphalotaceae</taxon>
        <taxon>Lentinula</taxon>
    </lineage>
</organism>
<feature type="region of interest" description="Disordered" evidence="1">
    <location>
        <begin position="58"/>
        <end position="116"/>
    </location>
</feature>
<dbReference type="AlphaFoldDB" id="A0A9W9DKN2"/>
<keyword evidence="2" id="KW-0472">Membrane</keyword>
<evidence type="ECO:0000313" key="4">
    <source>
        <dbReference type="Proteomes" id="UP001150238"/>
    </source>
</evidence>
<feature type="compositionally biased region" description="Low complexity" evidence="1">
    <location>
        <begin position="78"/>
        <end position="102"/>
    </location>
</feature>
<evidence type="ECO:0000313" key="3">
    <source>
        <dbReference type="EMBL" id="KAJ4475230.1"/>
    </source>
</evidence>
<feature type="compositionally biased region" description="Basic residues" evidence="1">
    <location>
        <begin position="61"/>
        <end position="72"/>
    </location>
</feature>
<sequence>MSISLKPSSSHITLAMSSITSTNVTLYAQIWCLIYSNVAVVVGMLSTIIILIHPSAAPPMPKRKCASSHRLRPASSKTSIDTKSSVESSTSTLVEGTTSSTSFAQSNEDTTKPQAKEVRRPSISFMNTTVVFPTSKDLTRPMKPITRRIVSSSHTVSHTFKDSIVAPTTKMTAQILPASKASSQKTAKKIAFLTRQSFKATKKFVGNI</sequence>
<dbReference type="EMBL" id="JANVFS010000022">
    <property type="protein sequence ID" value="KAJ4475230.1"/>
    <property type="molecule type" value="Genomic_DNA"/>
</dbReference>
<evidence type="ECO:0000256" key="1">
    <source>
        <dbReference type="SAM" id="MobiDB-lite"/>
    </source>
</evidence>
<accession>A0A9W9DKN2</accession>
<protein>
    <submittedName>
        <fullName evidence="3">Uncharacterized protein</fullName>
    </submittedName>
</protein>
<reference evidence="3" key="1">
    <citation type="submission" date="2022-08" db="EMBL/GenBank/DDBJ databases">
        <authorList>
            <consortium name="DOE Joint Genome Institute"/>
            <person name="Min B."/>
            <person name="Riley R."/>
            <person name="Sierra-Patev S."/>
            <person name="Naranjo-Ortiz M."/>
            <person name="Looney B."/>
            <person name="Konkel Z."/>
            <person name="Slot J.C."/>
            <person name="Sakamoto Y."/>
            <person name="Steenwyk J.L."/>
            <person name="Rokas A."/>
            <person name="Carro J."/>
            <person name="Camarero S."/>
            <person name="Ferreira P."/>
            <person name="Molpeceres G."/>
            <person name="Ruiz-Duenas F.J."/>
            <person name="Serrano A."/>
            <person name="Henrissat B."/>
            <person name="Drula E."/>
            <person name="Hughes K.W."/>
            <person name="Mata J.L."/>
            <person name="Ishikawa N.K."/>
            <person name="Vargas-Isla R."/>
            <person name="Ushijima S."/>
            <person name="Smith C.A."/>
            <person name="Ahrendt S."/>
            <person name="Andreopoulos W."/>
            <person name="He G."/>
            <person name="Labutti K."/>
            <person name="Lipzen A."/>
            <person name="Ng V."/>
            <person name="Sandor L."/>
            <person name="Barry K."/>
            <person name="Martinez A.T."/>
            <person name="Xiao Y."/>
            <person name="Gibbons J.G."/>
            <person name="Terashima K."/>
            <person name="Hibbett D.S."/>
            <person name="Grigoriev I.V."/>
        </authorList>
    </citation>
    <scope>NUCLEOTIDE SEQUENCE</scope>
    <source>
        <strain evidence="3">Sp2 HRB7682 ss15</strain>
    </source>
</reference>